<dbReference type="InterPro" id="IPR009073">
    <property type="entry name" value="HscB_oligo_C"/>
</dbReference>
<dbReference type="InterPro" id="IPR036386">
    <property type="entry name" value="HscB_C_sf"/>
</dbReference>
<keyword evidence="5" id="KW-1185">Reference proteome</keyword>
<dbReference type="OrthoDB" id="448954at2759"/>
<evidence type="ECO:0000313" key="5">
    <source>
        <dbReference type="Proteomes" id="UP000054359"/>
    </source>
</evidence>
<dbReference type="InterPro" id="IPR004640">
    <property type="entry name" value="HscB"/>
</dbReference>
<dbReference type="STRING" id="407821.A0A087T1F6"/>
<protein>
    <submittedName>
        <fullName evidence="4">Iron-sulfur cluster co-chaperone protein HscB, mitochondrial</fullName>
    </submittedName>
</protein>
<dbReference type="GO" id="GO:0044571">
    <property type="term" value="P:[2Fe-2S] cluster assembly"/>
    <property type="evidence" value="ECO:0007669"/>
    <property type="project" value="InterPro"/>
</dbReference>
<feature type="non-terminal residue" evidence="4">
    <location>
        <position position="104"/>
    </location>
</feature>
<dbReference type="GO" id="GO:0001671">
    <property type="term" value="F:ATPase activator activity"/>
    <property type="evidence" value="ECO:0007669"/>
    <property type="project" value="InterPro"/>
</dbReference>
<dbReference type="PANTHER" id="PTHR14021:SF15">
    <property type="entry name" value="IRON-SULFUR CLUSTER CO-CHAPERONE PROTEIN HSCB"/>
    <property type="match status" value="1"/>
</dbReference>
<dbReference type="Gene3D" id="1.20.1280.20">
    <property type="entry name" value="HscB, C-terminal domain"/>
    <property type="match status" value="1"/>
</dbReference>
<evidence type="ECO:0000256" key="2">
    <source>
        <dbReference type="ARBA" id="ARBA00023186"/>
    </source>
</evidence>
<name>A0A087T1F6_STEMI</name>
<keyword evidence="2" id="KW-0143">Chaperone</keyword>
<dbReference type="Proteomes" id="UP000054359">
    <property type="component" value="Unassembled WGS sequence"/>
</dbReference>
<feature type="domain" description="Co-chaperone HscB C-terminal oligomerisation" evidence="3">
    <location>
        <begin position="21"/>
        <end position="92"/>
    </location>
</feature>
<dbReference type="EMBL" id="KK112955">
    <property type="protein sequence ID" value="KFM58945.1"/>
    <property type="molecule type" value="Genomic_DNA"/>
</dbReference>
<dbReference type="GO" id="GO:0051259">
    <property type="term" value="P:protein complex oligomerization"/>
    <property type="evidence" value="ECO:0007669"/>
    <property type="project" value="InterPro"/>
</dbReference>
<dbReference type="PANTHER" id="PTHR14021">
    <property type="entry name" value="IRON-SULFUR CLUSTER CO-CHAPERONE PROTEIN HSCB"/>
    <property type="match status" value="1"/>
</dbReference>
<sequence>MERGLYLLELHGKPLTEEELSPEILADVMEVNEMLEECQTPNALEAIRHVNDAKLQLLFSEVSLSFKEKNFNKARESLCKLKYYVNIDKKIRKMEEDFGISRDD</sequence>
<dbReference type="GO" id="GO:0005739">
    <property type="term" value="C:mitochondrion"/>
    <property type="evidence" value="ECO:0007669"/>
    <property type="project" value="TreeGrafter"/>
</dbReference>
<gene>
    <name evidence="4" type="ORF">X975_12886</name>
</gene>
<dbReference type="SUPFAM" id="SSF47144">
    <property type="entry name" value="HSC20 (HSCB), C-terminal oligomerisation domain"/>
    <property type="match status" value="1"/>
</dbReference>
<evidence type="ECO:0000313" key="4">
    <source>
        <dbReference type="EMBL" id="KFM58945.1"/>
    </source>
</evidence>
<dbReference type="AlphaFoldDB" id="A0A087T1F6"/>
<reference evidence="4 5" key="1">
    <citation type="submission" date="2013-11" db="EMBL/GenBank/DDBJ databases">
        <title>Genome sequencing of Stegodyphus mimosarum.</title>
        <authorList>
            <person name="Bechsgaard J."/>
        </authorList>
    </citation>
    <scope>NUCLEOTIDE SEQUENCE [LARGE SCALE GENOMIC DNA]</scope>
</reference>
<evidence type="ECO:0000256" key="1">
    <source>
        <dbReference type="ARBA" id="ARBA00010476"/>
    </source>
</evidence>
<organism evidence="4 5">
    <name type="scientific">Stegodyphus mimosarum</name>
    <name type="common">African social velvet spider</name>
    <dbReference type="NCBI Taxonomy" id="407821"/>
    <lineage>
        <taxon>Eukaryota</taxon>
        <taxon>Metazoa</taxon>
        <taxon>Ecdysozoa</taxon>
        <taxon>Arthropoda</taxon>
        <taxon>Chelicerata</taxon>
        <taxon>Arachnida</taxon>
        <taxon>Araneae</taxon>
        <taxon>Araneomorphae</taxon>
        <taxon>Entelegynae</taxon>
        <taxon>Eresoidea</taxon>
        <taxon>Eresidae</taxon>
        <taxon>Stegodyphus</taxon>
    </lineage>
</organism>
<proteinExistence type="inferred from homology"/>
<dbReference type="OMA" id="CKLKYYV"/>
<dbReference type="GO" id="GO:0051087">
    <property type="term" value="F:protein-folding chaperone binding"/>
    <property type="evidence" value="ECO:0007669"/>
    <property type="project" value="InterPro"/>
</dbReference>
<accession>A0A087T1F6</accession>
<comment type="similarity">
    <text evidence="1">Belongs to the HscB family.</text>
</comment>
<evidence type="ECO:0000259" key="3">
    <source>
        <dbReference type="Pfam" id="PF07743"/>
    </source>
</evidence>
<dbReference type="Pfam" id="PF07743">
    <property type="entry name" value="HSCB_C"/>
    <property type="match status" value="1"/>
</dbReference>